<feature type="domain" description="C2H2-type" evidence="11">
    <location>
        <begin position="117"/>
        <end position="144"/>
    </location>
</feature>
<dbReference type="Proteomes" id="UP000639403">
    <property type="component" value="Unassembled WGS sequence"/>
</dbReference>
<evidence type="ECO:0000313" key="12">
    <source>
        <dbReference type="EMBL" id="KAF9818006.1"/>
    </source>
</evidence>
<evidence type="ECO:0000256" key="7">
    <source>
        <dbReference type="ARBA" id="ARBA00023242"/>
    </source>
</evidence>
<dbReference type="FunFam" id="3.30.160.60:FF:002343">
    <property type="entry name" value="Zinc finger protein 33A"/>
    <property type="match status" value="1"/>
</dbReference>
<evidence type="ECO:0000256" key="10">
    <source>
        <dbReference type="SAM" id="MobiDB-lite"/>
    </source>
</evidence>
<evidence type="ECO:0000256" key="2">
    <source>
        <dbReference type="ARBA" id="ARBA00022491"/>
    </source>
</evidence>
<evidence type="ECO:0000256" key="1">
    <source>
        <dbReference type="ARBA" id="ARBA00004123"/>
    </source>
</evidence>
<evidence type="ECO:0000256" key="8">
    <source>
        <dbReference type="ARBA" id="ARBA00038089"/>
    </source>
</evidence>
<dbReference type="GO" id="GO:0008270">
    <property type="term" value="F:zinc ion binding"/>
    <property type="evidence" value="ECO:0007669"/>
    <property type="project" value="UniProtKB-KW"/>
</dbReference>
<dbReference type="SUPFAM" id="SSF57667">
    <property type="entry name" value="beta-beta-alpha zinc fingers"/>
    <property type="match status" value="2"/>
</dbReference>
<feature type="region of interest" description="Disordered" evidence="10">
    <location>
        <begin position="1"/>
        <end position="45"/>
    </location>
</feature>
<evidence type="ECO:0000313" key="13">
    <source>
        <dbReference type="Proteomes" id="UP000639403"/>
    </source>
</evidence>
<keyword evidence="6" id="KW-0862">Zinc</keyword>
<dbReference type="InterPro" id="IPR036236">
    <property type="entry name" value="Znf_C2H2_sf"/>
</dbReference>
<evidence type="ECO:0000256" key="9">
    <source>
        <dbReference type="PROSITE-ProRule" id="PRU00042"/>
    </source>
</evidence>
<comment type="caution">
    <text evidence="12">The sequence shown here is derived from an EMBL/GenBank/DDBJ whole genome shotgun (WGS) entry which is preliminary data.</text>
</comment>
<comment type="subcellular location">
    <subcellularLocation>
        <location evidence="1">Nucleus</location>
    </subcellularLocation>
</comment>
<dbReference type="GO" id="GO:0005634">
    <property type="term" value="C:nucleus"/>
    <property type="evidence" value="ECO:0007669"/>
    <property type="project" value="UniProtKB-SubCell"/>
</dbReference>
<evidence type="ECO:0000256" key="4">
    <source>
        <dbReference type="ARBA" id="ARBA00022737"/>
    </source>
</evidence>
<dbReference type="InterPro" id="IPR013087">
    <property type="entry name" value="Znf_C2H2_type"/>
</dbReference>
<name>A0A8H7P6F3_9APHY</name>
<dbReference type="PANTHER" id="PTHR47257">
    <property type="entry name" value="PH-RESPONSE TRANSCRIPTION FACTOR PACC/RIM101"/>
    <property type="match status" value="1"/>
</dbReference>
<keyword evidence="2" id="KW-0678">Repressor</keyword>
<feature type="domain" description="C2H2-type" evidence="11">
    <location>
        <begin position="87"/>
        <end position="116"/>
    </location>
</feature>
<dbReference type="Pfam" id="PF00096">
    <property type="entry name" value="zf-C2H2"/>
    <property type="match status" value="1"/>
</dbReference>
<accession>A0A8H7P6F3</accession>
<feature type="compositionally biased region" description="Polar residues" evidence="10">
    <location>
        <begin position="201"/>
        <end position="212"/>
    </location>
</feature>
<organism evidence="12 13">
    <name type="scientific">Rhodonia placenta</name>
    <dbReference type="NCBI Taxonomy" id="104341"/>
    <lineage>
        <taxon>Eukaryota</taxon>
        <taxon>Fungi</taxon>
        <taxon>Dikarya</taxon>
        <taxon>Basidiomycota</taxon>
        <taxon>Agaricomycotina</taxon>
        <taxon>Agaricomycetes</taxon>
        <taxon>Polyporales</taxon>
        <taxon>Adustoporiaceae</taxon>
        <taxon>Rhodonia</taxon>
    </lineage>
</organism>
<sequence>MAASPRHPHPSASPPPHSHSESSKASAASDAQQTPPPAAPSLPTDDLVARHDCQWADCDKYFADPEALYNHLCNDHIGRKSTGNLCLTCKWKDCGTSCAKRDHITSHLRVHTPLKPHVCVICKKPFKRPQDLKKHEKIHTEEHHAQHKHSKAITVADPSYTTRVRGEQHPALDASASTVDNRDPSSHSRLHDKAQVPTARAKSNSLSASERSSGMCHPHRVLADWSC</sequence>
<evidence type="ECO:0000256" key="3">
    <source>
        <dbReference type="ARBA" id="ARBA00022723"/>
    </source>
</evidence>
<dbReference type="SMART" id="SM00355">
    <property type="entry name" value="ZnF_C2H2"/>
    <property type="match status" value="3"/>
</dbReference>
<keyword evidence="3" id="KW-0479">Metal-binding</keyword>
<feature type="domain" description="C2H2-type" evidence="11">
    <location>
        <begin position="51"/>
        <end position="81"/>
    </location>
</feature>
<feature type="region of interest" description="Disordered" evidence="10">
    <location>
        <begin position="163"/>
        <end position="215"/>
    </location>
</feature>
<evidence type="ECO:0000259" key="11">
    <source>
        <dbReference type="PROSITE" id="PS50157"/>
    </source>
</evidence>
<protein>
    <recommendedName>
        <fullName evidence="11">C2H2-type domain-containing protein</fullName>
    </recommendedName>
</protein>
<gene>
    <name evidence="12" type="ORF">IEO21_03081</name>
</gene>
<evidence type="ECO:0000256" key="5">
    <source>
        <dbReference type="ARBA" id="ARBA00022771"/>
    </source>
</evidence>
<keyword evidence="7" id="KW-0539">Nucleus</keyword>
<evidence type="ECO:0000256" key="6">
    <source>
        <dbReference type="ARBA" id="ARBA00022833"/>
    </source>
</evidence>
<dbReference type="Gene3D" id="3.30.160.60">
    <property type="entry name" value="Classic Zinc Finger"/>
    <property type="match status" value="2"/>
</dbReference>
<proteinExistence type="inferred from homology"/>
<dbReference type="EMBL" id="JADOXO010000035">
    <property type="protein sequence ID" value="KAF9818006.1"/>
    <property type="molecule type" value="Genomic_DNA"/>
</dbReference>
<dbReference type="PANTHER" id="PTHR47257:SF1">
    <property type="entry name" value="PH-RESPONSE TRANSCRIPTION FACTOR PACC_RIM101"/>
    <property type="match status" value="1"/>
</dbReference>
<dbReference type="PROSITE" id="PS00028">
    <property type="entry name" value="ZINC_FINGER_C2H2_1"/>
    <property type="match status" value="3"/>
</dbReference>
<keyword evidence="4" id="KW-0677">Repeat</keyword>
<feature type="compositionally biased region" description="Basic and acidic residues" evidence="10">
    <location>
        <begin position="180"/>
        <end position="194"/>
    </location>
</feature>
<keyword evidence="5 9" id="KW-0863">Zinc-finger</keyword>
<dbReference type="AlphaFoldDB" id="A0A8H7P6F3"/>
<comment type="similarity">
    <text evidence="8">Belongs to the pacC/RIM101 family.</text>
</comment>
<dbReference type="InterPro" id="IPR050806">
    <property type="entry name" value="pacC/RIM101"/>
</dbReference>
<reference evidence="12" key="1">
    <citation type="submission" date="2020-11" db="EMBL/GenBank/DDBJ databases">
        <authorList>
            <person name="Koelle M."/>
            <person name="Horta M.A.C."/>
            <person name="Nowrousian M."/>
            <person name="Ohm R.A."/>
            <person name="Benz P."/>
            <person name="Pilgard A."/>
        </authorList>
    </citation>
    <scope>NUCLEOTIDE SEQUENCE</scope>
    <source>
        <strain evidence="12">FPRL280</strain>
    </source>
</reference>
<dbReference type="GO" id="GO:0045944">
    <property type="term" value="P:positive regulation of transcription by RNA polymerase II"/>
    <property type="evidence" value="ECO:0007669"/>
    <property type="project" value="TreeGrafter"/>
</dbReference>
<dbReference type="PROSITE" id="PS50157">
    <property type="entry name" value="ZINC_FINGER_C2H2_2"/>
    <property type="match status" value="3"/>
</dbReference>
<reference evidence="12" key="2">
    <citation type="journal article" name="Front. Microbiol.">
        <title>Degradative Capacity of Two Strains of Rhodonia placenta: From Phenotype to Genotype.</title>
        <authorList>
            <person name="Kolle M."/>
            <person name="Horta M.A.C."/>
            <person name="Nowrousian M."/>
            <person name="Ohm R.A."/>
            <person name="Benz J.P."/>
            <person name="Pilgard A."/>
        </authorList>
    </citation>
    <scope>NUCLEOTIDE SEQUENCE</scope>
    <source>
        <strain evidence="12">FPRL280</strain>
    </source>
</reference>